<dbReference type="GO" id="GO:0004521">
    <property type="term" value="F:RNA endonuclease activity"/>
    <property type="evidence" value="ECO:0007669"/>
    <property type="project" value="TreeGrafter"/>
</dbReference>
<gene>
    <name evidence="4" type="ORF">B9G39_20185</name>
</gene>
<reference evidence="4 5" key="1">
    <citation type="submission" date="2017-04" db="EMBL/GenBank/DDBJ databases">
        <title>Draft genome sequence of Zooshikella ganghwensis VG4 isolated from Red Sea sediments.</title>
        <authorList>
            <person name="Rehman Z."/>
            <person name="Alam I."/>
            <person name="Kamau A."/>
            <person name="Bajic V."/>
            <person name="Leiknes T."/>
        </authorList>
    </citation>
    <scope>NUCLEOTIDE SEQUENCE [LARGE SCALE GENOMIC DNA]</scope>
    <source>
        <strain evidence="4 5">VG4</strain>
    </source>
</reference>
<comment type="caution">
    <text evidence="4">The sequence shown here is derived from an EMBL/GenBank/DDBJ whole genome shotgun (WGS) entry which is preliminary data.</text>
</comment>
<evidence type="ECO:0000256" key="1">
    <source>
        <dbReference type="ARBA" id="ARBA00022801"/>
    </source>
</evidence>
<dbReference type="Pfam" id="PF10996">
    <property type="entry name" value="Beta-Casp"/>
    <property type="match status" value="1"/>
</dbReference>
<dbReference type="Pfam" id="PF07521">
    <property type="entry name" value="RMMBL"/>
    <property type="match status" value="1"/>
</dbReference>
<keyword evidence="1 4" id="KW-0378">Hydrolase</keyword>
<name>A0A4V1IP08_9GAMM</name>
<sequence>MKLTFLGATNTVTGSKYLLEHNQQTYLIDCGLYQGVKYLRERNWIVPPISVSKLNAVILTHAHIDHSGYLPALVKNGFTGPVFCTEGTHELCKILLPDAGFLQEEDARFANKYSFSKHKPALPLYTEKDAEHSLKQFRSCAYHSPLALPGDLQLSFSPTGHILGASAVQLTSASTNTTLTFTGDLGRYQDLMMYDPEPINTTDYLVTESTYGDRLHDPIDALDVLQKIITKTTNRGGIVLIPAFAVGRAQLILHLVAELIEKNRINKIPVFLNSPMAISATEIYQRFHHELKLTATDCNRIDQYTHYVKTVAESIDLNTRQFPCVIISASGMASGGRVLHHLKAICGNYRNSIVFVGFQAPGTRGESIINGVDQVKIHGKYYPVKAEIHHLDNFSAHGDYKDILTWLKMIKSPPKCTFITHGEPAAADSLRLKIKDQLGWKCCVPSYRDSIELK</sequence>
<protein>
    <submittedName>
        <fullName evidence="4">MBL fold metallo-hydrolase</fullName>
    </submittedName>
</protein>
<keyword evidence="5" id="KW-1185">Reference proteome</keyword>
<accession>A0A4V1IP08</accession>
<dbReference type="SMART" id="SM00849">
    <property type="entry name" value="Lactamase_B"/>
    <property type="match status" value="1"/>
</dbReference>
<proteinExistence type="predicted"/>
<dbReference type="EMBL" id="NDXW01000001">
    <property type="protein sequence ID" value="RDH45581.1"/>
    <property type="molecule type" value="Genomic_DNA"/>
</dbReference>
<feature type="domain" description="Beta-Casp" evidence="3">
    <location>
        <begin position="249"/>
        <end position="368"/>
    </location>
</feature>
<dbReference type="InterPro" id="IPR022712">
    <property type="entry name" value="Beta_Casp"/>
</dbReference>
<dbReference type="SUPFAM" id="SSF56281">
    <property type="entry name" value="Metallo-hydrolase/oxidoreductase"/>
    <property type="match status" value="1"/>
</dbReference>
<organism evidence="4 5">
    <name type="scientific">Zooshikella ganghwensis</name>
    <dbReference type="NCBI Taxonomy" id="202772"/>
    <lineage>
        <taxon>Bacteria</taxon>
        <taxon>Pseudomonadati</taxon>
        <taxon>Pseudomonadota</taxon>
        <taxon>Gammaproteobacteria</taxon>
        <taxon>Oceanospirillales</taxon>
        <taxon>Zooshikellaceae</taxon>
        <taxon>Zooshikella</taxon>
    </lineage>
</organism>
<dbReference type="InterPro" id="IPR050698">
    <property type="entry name" value="MBL"/>
</dbReference>
<evidence type="ECO:0000313" key="4">
    <source>
        <dbReference type="EMBL" id="RDH45581.1"/>
    </source>
</evidence>
<dbReference type="GO" id="GO:0016787">
    <property type="term" value="F:hydrolase activity"/>
    <property type="evidence" value="ECO:0007669"/>
    <property type="project" value="UniProtKB-KW"/>
</dbReference>
<dbReference type="Gene3D" id="3.60.15.10">
    <property type="entry name" value="Ribonuclease Z/Hydroxyacylglutathione hydrolase-like"/>
    <property type="match status" value="1"/>
</dbReference>
<evidence type="ECO:0000313" key="5">
    <source>
        <dbReference type="Proteomes" id="UP000257039"/>
    </source>
</evidence>
<dbReference type="CDD" id="cd16295">
    <property type="entry name" value="TTHA0252-CPSF-like_MBL-fold"/>
    <property type="match status" value="1"/>
</dbReference>
<dbReference type="Gene3D" id="3.40.50.10890">
    <property type="match status" value="1"/>
</dbReference>
<dbReference type="PANTHER" id="PTHR11203">
    <property type="entry name" value="CLEAVAGE AND POLYADENYLATION SPECIFICITY FACTOR FAMILY MEMBER"/>
    <property type="match status" value="1"/>
</dbReference>
<dbReference type="Proteomes" id="UP000257039">
    <property type="component" value="Unassembled WGS sequence"/>
</dbReference>
<feature type="domain" description="Metallo-beta-lactamase" evidence="2">
    <location>
        <begin position="13"/>
        <end position="244"/>
    </location>
</feature>
<evidence type="ECO:0000259" key="3">
    <source>
        <dbReference type="SMART" id="SM01027"/>
    </source>
</evidence>
<dbReference type="InterPro" id="IPR001279">
    <property type="entry name" value="Metallo-B-lactamas"/>
</dbReference>
<dbReference type="RefSeq" id="WP_094788521.1">
    <property type="nucleotide sequence ID" value="NZ_NDXW01000001.1"/>
</dbReference>
<evidence type="ECO:0000259" key="2">
    <source>
        <dbReference type="SMART" id="SM00849"/>
    </source>
</evidence>
<dbReference type="PANTHER" id="PTHR11203:SF37">
    <property type="entry name" value="INTEGRATOR COMPLEX SUBUNIT 11"/>
    <property type="match status" value="1"/>
</dbReference>
<dbReference type="SMART" id="SM01027">
    <property type="entry name" value="Beta-Casp"/>
    <property type="match status" value="1"/>
</dbReference>
<dbReference type="AlphaFoldDB" id="A0A4V1IP08"/>
<dbReference type="InterPro" id="IPR011108">
    <property type="entry name" value="RMMBL"/>
</dbReference>
<dbReference type="InterPro" id="IPR036866">
    <property type="entry name" value="RibonucZ/Hydroxyglut_hydro"/>
</dbReference>
<dbReference type="Pfam" id="PF00753">
    <property type="entry name" value="Lactamase_B"/>
    <property type="match status" value="1"/>
</dbReference>